<evidence type="ECO:0000259" key="1">
    <source>
        <dbReference type="Pfam" id="PF14192"/>
    </source>
</evidence>
<name>S6FRP8_LACLL</name>
<gene>
    <name evidence="2" type="primary">Dhaf_3685</name>
    <name evidence="2" type="ORF">O9U_11390</name>
</gene>
<proteinExistence type="predicted"/>
<feature type="domain" description="DUF4314" evidence="1">
    <location>
        <begin position="5"/>
        <end position="70"/>
    </location>
</feature>
<dbReference type="RefSeq" id="WP_021721972.1">
    <property type="nucleotide sequence ID" value="NZ_CBLU010000005.1"/>
</dbReference>
<protein>
    <recommendedName>
        <fullName evidence="1">DUF4314 domain-containing protein</fullName>
    </recommendedName>
</protein>
<organism evidence="2 3">
    <name type="scientific">Lactococcus lactis subsp. lactis A12</name>
    <dbReference type="NCBI Taxonomy" id="1137134"/>
    <lineage>
        <taxon>Bacteria</taxon>
        <taxon>Bacillati</taxon>
        <taxon>Bacillota</taxon>
        <taxon>Bacilli</taxon>
        <taxon>Lactobacillales</taxon>
        <taxon>Streptococcaceae</taxon>
        <taxon>Lactococcus</taxon>
    </lineage>
</organism>
<evidence type="ECO:0000313" key="3">
    <source>
        <dbReference type="Proteomes" id="UP000015361"/>
    </source>
</evidence>
<comment type="caution">
    <text evidence="2">The sequence shown here is derived from an EMBL/GenBank/DDBJ whole genome shotgun (WGS) entry which is preliminary data.</text>
</comment>
<evidence type="ECO:0000313" key="2">
    <source>
        <dbReference type="EMBL" id="CDG03752.1"/>
    </source>
</evidence>
<dbReference type="EMBL" id="CBLU010000005">
    <property type="protein sequence ID" value="CDG03752.1"/>
    <property type="molecule type" value="Genomic_DNA"/>
</dbReference>
<reference evidence="2 3" key="1">
    <citation type="journal article" date="2013" name="Appl. Environ. Microbiol.">
        <title>The Carbohydrate Metabolism Signature of Lactococcus lactis Strain A12 Reveals Its Sourdough Ecosystem Origin.</title>
        <authorList>
            <person name="Passerini D."/>
            <person name="Coddeville M."/>
            <person name="Le Bourgeois P."/>
            <person name="Loubiere P."/>
            <person name="Ritzenthaler P."/>
            <person name="Fontagne-Faucher C."/>
            <person name="Daveran-Mingot M.L."/>
            <person name="Cocaign-Bousquet M."/>
        </authorList>
    </citation>
    <scope>NUCLEOTIDE SEQUENCE [LARGE SCALE GENOMIC DNA]</scope>
    <source>
        <strain evidence="2 3">A12</strain>
    </source>
</reference>
<dbReference type="InterPro" id="IPR025463">
    <property type="entry name" value="DUF4314"/>
</dbReference>
<dbReference type="Proteomes" id="UP000015361">
    <property type="component" value="Unassembled WGS sequence"/>
</dbReference>
<sequence>MFPERKIIEGLKRNYPKGTRIKLIKMDDPHAVPLGTLGTVTGADDIGSLLVDWDNGQSLHLLYGEDACIKVSPEEEQLIIREKLEVLVGQIVRNRTNALSDLLLPYFRVRSLEHLGNFIFEAKLSNGFRIQLHTAPVDDEEMKIKIERIEVW</sequence>
<accession>S6FRP8</accession>
<dbReference type="Pfam" id="PF14192">
    <property type="entry name" value="DUF4314"/>
    <property type="match status" value="1"/>
</dbReference>
<dbReference type="AlphaFoldDB" id="S6FRP8"/>